<evidence type="ECO:0000259" key="2">
    <source>
        <dbReference type="PROSITE" id="PS50883"/>
    </source>
</evidence>
<keyword evidence="4" id="KW-0808">Transferase</keyword>
<proteinExistence type="predicted"/>
<feature type="domain" description="EAL" evidence="2">
    <location>
        <begin position="330"/>
        <end position="429"/>
    </location>
</feature>
<comment type="caution">
    <text evidence="4">The sequence shown here is derived from an EMBL/GenBank/DDBJ whole genome shotgun (WGS) entry which is preliminary data.</text>
</comment>
<keyword evidence="4" id="KW-0548">Nucleotidyltransferase</keyword>
<dbReference type="PROSITE" id="PS50883">
    <property type="entry name" value="EAL"/>
    <property type="match status" value="1"/>
</dbReference>
<protein>
    <submittedName>
        <fullName evidence="4">Diguanylate cyclase</fullName>
        <ecNumber evidence="4">2.7.7.65</ecNumber>
    </submittedName>
</protein>
<keyword evidence="1" id="KW-0812">Transmembrane</keyword>
<accession>A0ABS4AMZ7</accession>
<reference evidence="4 5" key="1">
    <citation type="submission" date="2021-03" db="EMBL/GenBank/DDBJ databases">
        <authorList>
            <person name="So Y."/>
        </authorList>
    </citation>
    <scope>NUCLEOTIDE SEQUENCE [LARGE SCALE GENOMIC DNA]</scope>
    <source>
        <strain evidence="4 5">SSH11</strain>
    </source>
</reference>
<feature type="non-terminal residue" evidence="4">
    <location>
        <position position="429"/>
    </location>
</feature>
<dbReference type="EC" id="2.7.7.65" evidence="4"/>
<evidence type="ECO:0000256" key="1">
    <source>
        <dbReference type="SAM" id="Phobius"/>
    </source>
</evidence>
<dbReference type="InterPro" id="IPR001633">
    <property type="entry name" value="EAL_dom"/>
</dbReference>
<dbReference type="InterPro" id="IPR043128">
    <property type="entry name" value="Rev_trsase/Diguanyl_cyclase"/>
</dbReference>
<dbReference type="Gene3D" id="3.30.70.270">
    <property type="match status" value="1"/>
</dbReference>
<gene>
    <name evidence="4" type="ORF">J8J14_24690</name>
</gene>
<dbReference type="RefSeq" id="WP_209382203.1">
    <property type="nucleotide sequence ID" value="NZ_JAGIZB010000101.1"/>
</dbReference>
<dbReference type="InterPro" id="IPR052155">
    <property type="entry name" value="Biofilm_reg_signaling"/>
</dbReference>
<dbReference type="InterPro" id="IPR000160">
    <property type="entry name" value="GGDEF_dom"/>
</dbReference>
<dbReference type="PANTHER" id="PTHR44757">
    <property type="entry name" value="DIGUANYLATE CYCLASE DGCP"/>
    <property type="match status" value="1"/>
</dbReference>
<dbReference type="Pfam" id="PF00563">
    <property type="entry name" value="EAL"/>
    <property type="match status" value="1"/>
</dbReference>
<feature type="domain" description="GGDEF" evidence="3">
    <location>
        <begin position="187"/>
        <end position="321"/>
    </location>
</feature>
<dbReference type="EMBL" id="JAGIZB010000101">
    <property type="protein sequence ID" value="MBP0447925.1"/>
    <property type="molecule type" value="Genomic_DNA"/>
</dbReference>
<organism evidence="4 5">
    <name type="scientific">Pararoseomonas baculiformis</name>
    <dbReference type="NCBI Taxonomy" id="2820812"/>
    <lineage>
        <taxon>Bacteria</taxon>
        <taxon>Pseudomonadati</taxon>
        <taxon>Pseudomonadota</taxon>
        <taxon>Alphaproteobacteria</taxon>
        <taxon>Acetobacterales</taxon>
        <taxon>Acetobacteraceae</taxon>
        <taxon>Pararoseomonas</taxon>
    </lineage>
</organism>
<dbReference type="PROSITE" id="PS50887">
    <property type="entry name" value="GGDEF"/>
    <property type="match status" value="1"/>
</dbReference>
<dbReference type="SMART" id="SM00052">
    <property type="entry name" value="EAL"/>
    <property type="match status" value="1"/>
</dbReference>
<dbReference type="CDD" id="cd01949">
    <property type="entry name" value="GGDEF"/>
    <property type="match status" value="1"/>
</dbReference>
<keyword evidence="1" id="KW-1133">Transmembrane helix</keyword>
<dbReference type="SUPFAM" id="SSF55073">
    <property type="entry name" value="Nucleotide cyclase"/>
    <property type="match status" value="1"/>
</dbReference>
<feature type="transmembrane region" description="Helical" evidence="1">
    <location>
        <begin position="116"/>
        <end position="138"/>
    </location>
</feature>
<dbReference type="GO" id="GO:0052621">
    <property type="term" value="F:diguanylate cyclase activity"/>
    <property type="evidence" value="ECO:0007669"/>
    <property type="project" value="UniProtKB-EC"/>
</dbReference>
<dbReference type="Pfam" id="PF00990">
    <property type="entry name" value="GGDEF"/>
    <property type="match status" value="1"/>
</dbReference>
<evidence type="ECO:0000313" key="4">
    <source>
        <dbReference type="EMBL" id="MBP0447925.1"/>
    </source>
</evidence>
<dbReference type="PANTHER" id="PTHR44757:SF2">
    <property type="entry name" value="BIOFILM ARCHITECTURE MAINTENANCE PROTEIN MBAA"/>
    <property type="match status" value="1"/>
</dbReference>
<dbReference type="SUPFAM" id="SSF141868">
    <property type="entry name" value="EAL domain-like"/>
    <property type="match status" value="1"/>
</dbReference>
<dbReference type="Proteomes" id="UP000681594">
    <property type="component" value="Unassembled WGS sequence"/>
</dbReference>
<keyword evidence="1" id="KW-0472">Membrane</keyword>
<evidence type="ECO:0000259" key="3">
    <source>
        <dbReference type="PROSITE" id="PS50887"/>
    </source>
</evidence>
<evidence type="ECO:0000313" key="5">
    <source>
        <dbReference type="Proteomes" id="UP000681594"/>
    </source>
</evidence>
<dbReference type="CDD" id="cd01948">
    <property type="entry name" value="EAL"/>
    <property type="match status" value="1"/>
</dbReference>
<dbReference type="SMART" id="SM00267">
    <property type="entry name" value="GGDEF"/>
    <property type="match status" value="1"/>
</dbReference>
<name>A0ABS4AMZ7_9PROT</name>
<dbReference type="InterPro" id="IPR029787">
    <property type="entry name" value="Nucleotide_cyclase"/>
</dbReference>
<dbReference type="InterPro" id="IPR035919">
    <property type="entry name" value="EAL_sf"/>
</dbReference>
<keyword evidence="5" id="KW-1185">Reference proteome</keyword>
<sequence>LAALLMAAALPVTYFSASHYRILGGLEASARLHAAEVVELARRNPAFWEFDGLRVSGPRGRSAEERRRVYARGGHLVMEAAPRAELPWPIVTQQAPIIVDGEELGHVEAALSLRGVLVVTLLVSLASTTLGVLIFVLLRVVPLRLLNQALARASFLAAHDLLTGLPNRGLFGDRLRQALARSRRDGKPMAVLCLDLDRFKEVNDTLGHAAGDELLKVVSARLSAMLRESDTLARLGGDEFAVIQPQAKQPQAAATLASRLIAALEAPIDLDGYQARIGVSIGIAMTDRDGSADPAQLLRDADLALYQAKEAGRGGYCLFVPEMNHKLQERRAMEADLRRALETDGFRLVFQPQVQLDRGTVTGAEALLRWDRPGSGAVPPTRFIPVAEDAGLITPIGNWVLRQACRQAMDWPQDTTVAVNVSPVQFRQS</sequence>
<dbReference type="NCBIfam" id="TIGR00254">
    <property type="entry name" value="GGDEF"/>
    <property type="match status" value="1"/>
</dbReference>
<feature type="non-terminal residue" evidence="4">
    <location>
        <position position="1"/>
    </location>
</feature>
<dbReference type="Gene3D" id="3.20.20.450">
    <property type="entry name" value="EAL domain"/>
    <property type="match status" value="1"/>
</dbReference>